<dbReference type="GeneID" id="9038215"/>
<accession>C5KZS5</accession>
<sequence length="78" mass="9058">VLILPYSSVLGWTKSWTSFVTCMRSRVCRGLCERGSIGPLRSFKPTICTPYQSAQGRADRQQTRMRRMSLVRFDRRLT</sequence>
<gene>
    <name evidence="1" type="ORF">Pmar_PMAR014219</name>
</gene>
<feature type="non-terminal residue" evidence="1">
    <location>
        <position position="1"/>
    </location>
</feature>
<evidence type="ECO:0000313" key="1">
    <source>
        <dbReference type="EMBL" id="EER10018.1"/>
    </source>
</evidence>
<name>C5KZS5_PERM5</name>
<evidence type="ECO:0000313" key="2">
    <source>
        <dbReference type="Proteomes" id="UP000007800"/>
    </source>
</evidence>
<keyword evidence="2" id="KW-1185">Reference proteome</keyword>
<dbReference type="AlphaFoldDB" id="C5KZS5"/>
<dbReference type="RefSeq" id="XP_002778223.1">
    <property type="nucleotide sequence ID" value="XM_002778177.1"/>
</dbReference>
<proteinExistence type="predicted"/>
<dbReference type="EMBL" id="GG677944">
    <property type="protein sequence ID" value="EER10018.1"/>
    <property type="molecule type" value="Genomic_DNA"/>
</dbReference>
<dbReference type="Proteomes" id="UP000007800">
    <property type="component" value="Unassembled WGS sequence"/>
</dbReference>
<reference evidence="1 2" key="1">
    <citation type="submission" date="2008-07" db="EMBL/GenBank/DDBJ databases">
        <authorList>
            <person name="El-Sayed N."/>
            <person name="Caler E."/>
            <person name="Inman J."/>
            <person name="Amedeo P."/>
            <person name="Hass B."/>
            <person name="Wortman J."/>
        </authorList>
    </citation>
    <scope>NUCLEOTIDE SEQUENCE [LARGE SCALE GENOMIC DNA]</scope>
    <source>
        <strain evidence="2">ATCC 50983 / TXsc</strain>
    </source>
</reference>
<organism evidence="2">
    <name type="scientific">Perkinsus marinus (strain ATCC 50983 / TXsc)</name>
    <dbReference type="NCBI Taxonomy" id="423536"/>
    <lineage>
        <taxon>Eukaryota</taxon>
        <taxon>Sar</taxon>
        <taxon>Alveolata</taxon>
        <taxon>Perkinsozoa</taxon>
        <taxon>Perkinsea</taxon>
        <taxon>Perkinsida</taxon>
        <taxon>Perkinsidae</taxon>
        <taxon>Perkinsus</taxon>
    </lineage>
</organism>
<feature type="non-terminal residue" evidence="1">
    <location>
        <position position="78"/>
    </location>
</feature>
<protein>
    <submittedName>
        <fullName evidence="1">Uncharacterized protein</fullName>
    </submittedName>
</protein>
<dbReference type="InParanoid" id="C5KZS5"/>